<reference evidence="1" key="2">
    <citation type="submission" date="2017-06" db="EMBL/GenBank/DDBJ databases">
        <title>WGS assembly of Brachypodium distachyon.</title>
        <authorList>
            <consortium name="The International Brachypodium Initiative"/>
            <person name="Lucas S."/>
            <person name="Harmon-Smith M."/>
            <person name="Lail K."/>
            <person name="Tice H."/>
            <person name="Grimwood J."/>
            <person name="Bruce D."/>
            <person name="Barry K."/>
            <person name="Shu S."/>
            <person name="Lindquist E."/>
            <person name="Wang M."/>
            <person name="Pitluck S."/>
            <person name="Vogel J.P."/>
            <person name="Garvin D.F."/>
            <person name="Mockler T.C."/>
            <person name="Schmutz J."/>
            <person name="Rokhsar D."/>
            <person name="Bevan M.W."/>
        </authorList>
    </citation>
    <scope>NUCLEOTIDE SEQUENCE</scope>
    <source>
        <strain evidence="1">Bd21</strain>
    </source>
</reference>
<organism evidence="1">
    <name type="scientific">Brachypodium distachyon</name>
    <name type="common">Purple false brome</name>
    <name type="synonym">Trachynia distachya</name>
    <dbReference type="NCBI Taxonomy" id="15368"/>
    <lineage>
        <taxon>Eukaryota</taxon>
        <taxon>Viridiplantae</taxon>
        <taxon>Streptophyta</taxon>
        <taxon>Embryophyta</taxon>
        <taxon>Tracheophyta</taxon>
        <taxon>Spermatophyta</taxon>
        <taxon>Magnoliopsida</taxon>
        <taxon>Liliopsida</taxon>
        <taxon>Poales</taxon>
        <taxon>Poaceae</taxon>
        <taxon>BOP clade</taxon>
        <taxon>Pooideae</taxon>
        <taxon>Stipodae</taxon>
        <taxon>Brachypodieae</taxon>
        <taxon>Brachypodium</taxon>
    </lineage>
</organism>
<dbReference type="AlphaFoldDB" id="A0A2K2DSR7"/>
<name>A0A2K2DSR7_BRADI</name>
<dbReference type="InParanoid" id="A0A2K2DSR7"/>
<sequence>MQWRWHDFAYEEETIDHLLFVCVVARIVWFQILSGWNEVRWIPAQESTMASWWQNVQASRKDKKVIATSAALVCWSIWKHRNEVVFEKLKPKHQAIIWAIQLEGASGRADAEVPPVPHS</sequence>
<accession>A0A2K2DSR7</accession>
<protein>
    <recommendedName>
        <fullName evidence="4">Reverse transcriptase zinc-binding domain-containing protein</fullName>
    </recommendedName>
</protein>
<evidence type="ECO:0008006" key="4">
    <source>
        <dbReference type="Google" id="ProtNLM"/>
    </source>
</evidence>
<evidence type="ECO:0000313" key="1">
    <source>
        <dbReference type="EMBL" id="PNT77314.1"/>
    </source>
</evidence>
<dbReference type="Gramene" id="PNT77314">
    <property type="protein sequence ID" value="PNT77314"/>
    <property type="gene ID" value="BRADI_1g61015v3"/>
</dbReference>
<evidence type="ECO:0000313" key="2">
    <source>
        <dbReference type="EnsemblPlants" id="PNT77314"/>
    </source>
</evidence>
<reference evidence="1 2" key="1">
    <citation type="journal article" date="2010" name="Nature">
        <title>Genome sequencing and analysis of the model grass Brachypodium distachyon.</title>
        <authorList>
            <consortium name="International Brachypodium Initiative"/>
        </authorList>
    </citation>
    <scope>NUCLEOTIDE SEQUENCE [LARGE SCALE GENOMIC DNA]</scope>
    <source>
        <strain evidence="1 2">Bd21</strain>
    </source>
</reference>
<evidence type="ECO:0000313" key="3">
    <source>
        <dbReference type="Proteomes" id="UP000008810"/>
    </source>
</evidence>
<keyword evidence="3" id="KW-1185">Reference proteome</keyword>
<dbReference type="Proteomes" id="UP000008810">
    <property type="component" value="Chromosome 1"/>
</dbReference>
<dbReference type="OrthoDB" id="694088at2759"/>
<dbReference type="EnsemblPlants" id="PNT77314">
    <property type="protein sequence ID" value="PNT77314"/>
    <property type="gene ID" value="BRADI_1g61015v3"/>
</dbReference>
<reference evidence="2" key="3">
    <citation type="submission" date="2018-08" db="UniProtKB">
        <authorList>
            <consortium name="EnsemblPlants"/>
        </authorList>
    </citation>
    <scope>IDENTIFICATION</scope>
    <source>
        <strain evidence="2">cv. Bd21</strain>
    </source>
</reference>
<gene>
    <name evidence="1" type="ORF">BRADI_1g61015v3</name>
</gene>
<proteinExistence type="predicted"/>
<dbReference type="EMBL" id="CM000880">
    <property type="protein sequence ID" value="PNT77314.1"/>
    <property type="molecule type" value="Genomic_DNA"/>
</dbReference>